<feature type="non-terminal residue" evidence="2">
    <location>
        <position position="1"/>
    </location>
</feature>
<evidence type="ECO:0000313" key="2">
    <source>
        <dbReference type="EMBL" id="GAG78710.1"/>
    </source>
</evidence>
<gene>
    <name evidence="2" type="ORF">S01H4_23537</name>
</gene>
<proteinExistence type="predicted"/>
<organism evidence="2">
    <name type="scientific">marine sediment metagenome</name>
    <dbReference type="NCBI Taxonomy" id="412755"/>
    <lineage>
        <taxon>unclassified sequences</taxon>
        <taxon>metagenomes</taxon>
        <taxon>ecological metagenomes</taxon>
    </lineage>
</organism>
<sequence>QKSSAMLLINTPSPDFSTKRYGSCGQEEVTKQSRTVSLQDAENDAIFSLDVIYNYLAKQFPNYEFAFVSCDNRLIGFFDDVAVRTYHVAPQTNEENAYFTAEFRYDEQVGEFSQFQLDFLASTTLSVCWVTSIVVSGDGGAITVANGSDLQMIATVLPTNATDSAVTWSVTSGTGTATIDANGLLTGTGVGTVTVTATADDASGVSGSLEIEVV</sequence>
<name>X1A8P4_9ZZZZ</name>
<accession>X1A8P4</accession>
<dbReference type="EMBL" id="BART01010934">
    <property type="protein sequence ID" value="GAG78710.1"/>
    <property type="molecule type" value="Genomic_DNA"/>
</dbReference>
<dbReference type="InterPro" id="IPR008964">
    <property type="entry name" value="Invasin/intimin_cell_adhesion"/>
</dbReference>
<comment type="caution">
    <text evidence="2">The sequence shown here is derived from an EMBL/GenBank/DDBJ whole genome shotgun (WGS) entry which is preliminary data.</text>
</comment>
<dbReference type="AlphaFoldDB" id="X1A8P4"/>
<dbReference type="InterPro" id="IPR003343">
    <property type="entry name" value="Big_2"/>
</dbReference>
<dbReference type="Pfam" id="PF02368">
    <property type="entry name" value="Big_2"/>
    <property type="match status" value="1"/>
</dbReference>
<dbReference type="SUPFAM" id="SSF49373">
    <property type="entry name" value="Invasin/intimin cell-adhesion fragments"/>
    <property type="match status" value="1"/>
</dbReference>
<dbReference type="SMART" id="SM00635">
    <property type="entry name" value="BID_2"/>
    <property type="match status" value="1"/>
</dbReference>
<feature type="domain" description="BIG2" evidence="1">
    <location>
        <begin position="129"/>
        <end position="209"/>
    </location>
</feature>
<dbReference type="Gene3D" id="2.60.40.1080">
    <property type="match status" value="1"/>
</dbReference>
<protein>
    <recommendedName>
        <fullName evidence="1">BIG2 domain-containing protein</fullName>
    </recommendedName>
</protein>
<evidence type="ECO:0000259" key="1">
    <source>
        <dbReference type="SMART" id="SM00635"/>
    </source>
</evidence>
<reference evidence="2" key="1">
    <citation type="journal article" date="2014" name="Front. Microbiol.">
        <title>High frequency of phylogenetically diverse reductive dehalogenase-homologous genes in deep subseafloor sedimentary metagenomes.</title>
        <authorList>
            <person name="Kawai M."/>
            <person name="Futagami T."/>
            <person name="Toyoda A."/>
            <person name="Takaki Y."/>
            <person name="Nishi S."/>
            <person name="Hori S."/>
            <person name="Arai W."/>
            <person name="Tsubouchi T."/>
            <person name="Morono Y."/>
            <person name="Uchiyama I."/>
            <person name="Ito T."/>
            <person name="Fujiyama A."/>
            <person name="Inagaki F."/>
            <person name="Takami H."/>
        </authorList>
    </citation>
    <scope>NUCLEOTIDE SEQUENCE</scope>
    <source>
        <strain evidence="2">Expedition CK06-06</strain>
    </source>
</reference>